<accession>A0A3P1BVX0</accession>
<reference evidence="2 3" key="1">
    <citation type="submission" date="2018-11" db="EMBL/GenBank/DDBJ databases">
        <authorList>
            <person name="Zhou Z."/>
            <person name="Wang G."/>
        </authorList>
    </citation>
    <scope>NUCLEOTIDE SEQUENCE [LARGE SCALE GENOMIC DNA]</scope>
    <source>
        <strain evidence="2 3">KCTC52004</strain>
    </source>
</reference>
<dbReference type="OrthoDB" id="673686at2"/>
<dbReference type="SUPFAM" id="SSF160574">
    <property type="entry name" value="BT0923-like"/>
    <property type="match status" value="1"/>
</dbReference>
<proteinExistence type="predicted"/>
<organism evidence="2 3">
    <name type="scientific">Larkinella rosea</name>
    <dbReference type="NCBI Taxonomy" id="2025312"/>
    <lineage>
        <taxon>Bacteria</taxon>
        <taxon>Pseudomonadati</taxon>
        <taxon>Bacteroidota</taxon>
        <taxon>Cytophagia</taxon>
        <taxon>Cytophagales</taxon>
        <taxon>Spirosomataceae</taxon>
        <taxon>Larkinella</taxon>
    </lineage>
</organism>
<dbReference type="RefSeq" id="WP_124875892.1">
    <property type="nucleotide sequence ID" value="NZ_RQJO01000008.1"/>
</dbReference>
<name>A0A3P1BVX0_9BACT</name>
<dbReference type="Gene3D" id="3.10.450.360">
    <property type="match status" value="1"/>
</dbReference>
<dbReference type="EMBL" id="RQJO01000008">
    <property type="protein sequence ID" value="RRB04804.1"/>
    <property type="molecule type" value="Genomic_DNA"/>
</dbReference>
<evidence type="ECO:0000256" key="1">
    <source>
        <dbReference type="SAM" id="SignalP"/>
    </source>
</evidence>
<protein>
    <submittedName>
        <fullName evidence="2">Uncharacterized protein</fullName>
    </submittedName>
</protein>
<dbReference type="AlphaFoldDB" id="A0A3P1BVX0"/>
<feature type="signal peptide" evidence="1">
    <location>
        <begin position="1"/>
        <end position="20"/>
    </location>
</feature>
<comment type="caution">
    <text evidence="2">The sequence shown here is derived from an EMBL/GenBank/DDBJ whole genome shotgun (WGS) entry which is preliminary data.</text>
</comment>
<gene>
    <name evidence="2" type="ORF">EHT25_15175</name>
</gene>
<sequence length="185" mass="20745">MKTLSIALLLTGLSLGATQAQSPLEDQSVTITHVKKGEEPQQVMDAVKADFPNSIVTDVAFLPHALYGHEWAVSEHKNTDENVDILYYRVAANSPTLNYTAVYNKDGKLLSFKEIVKQALLPDAVTKTISNQFANWKIVGDQERIQYGKSTSNYYRVELAKGRAREKVFFDNNGTVLRKVKKIRV</sequence>
<feature type="chain" id="PRO_5018134659" evidence="1">
    <location>
        <begin position="21"/>
        <end position="185"/>
    </location>
</feature>
<evidence type="ECO:0000313" key="2">
    <source>
        <dbReference type="EMBL" id="RRB04804.1"/>
    </source>
</evidence>
<evidence type="ECO:0000313" key="3">
    <source>
        <dbReference type="Proteomes" id="UP000271925"/>
    </source>
</evidence>
<dbReference type="Proteomes" id="UP000271925">
    <property type="component" value="Unassembled WGS sequence"/>
</dbReference>
<keyword evidence="1" id="KW-0732">Signal</keyword>
<keyword evidence="3" id="KW-1185">Reference proteome</keyword>